<feature type="domain" description="EF-hand" evidence="4">
    <location>
        <begin position="637"/>
        <end position="672"/>
    </location>
</feature>
<dbReference type="InterPro" id="IPR011992">
    <property type="entry name" value="EF-hand-dom_pair"/>
</dbReference>
<feature type="domain" description="EF-hand" evidence="4">
    <location>
        <begin position="598"/>
        <end position="633"/>
    </location>
</feature>
<feature type="region of interest" description="Disordered" evidence="3">
    <location>
        <begin position="565"/>
        <end position="584"/>
    </location>
</feature>
<dbReference type="GO" id="GO:0005509">
    <property type="term" value="F:calcium ion binding"/>
    <property type="evidence" value="ECO:0007669"/>
    <property type="project" value="InterPro"/>
</dbReference>
<feature type="compositionally biased region" description="Gly residues" evidence="3">
    <location>
        <begin position="1029"/>
        <end position="1041"/>
    </location>
</feature>
<dbReference type="PROSITE" id="PS50222">
    <property type="entry name" value="EF_HAND_2"/>
    <property type="match status" value="6"/>
</dbReference>
<dbReference type="CDD" id="cd00051">
    <property type="entry name" value="EFh"/>
    <property type="match status" value="2"/>
</dbReference>
<name>A0A9W7FDG4_9STRA</name>
<dbReference type="Proteomes" id="UP001165160">
    <property type="component" value="Unassembled WGS sequence"/>
</dbReference>
<feature type="region of interest" description="Disordered" evidence="3">
    <location>
        <begin position="769"/>
        <end position="977"/>
    </location>
</feature>
<dbReference type="Pfam" id="PF13499">
    <property type="entry name" value="EF-hand_7"/>
    <property type="match status" value="1"/>
</dbReference>
<dbReference type="EMBL" id="BRXX01000412">
    <property type="protein sequence ID" value="GMI10237.1"/>
    <property type="molecule type" value="Genomic_DNA"/>
</dbReference>
<feature type="domain" description="EF-hand" evidence="4">
    <location>
        <begin position="229"/>
        <end position="264"/>
    </location>
</feature>
<feature type="compositionally biased region" description="Low complexity" evidence="3">
    <location>
        <begin position="59"/>
        <end position="80"/>
    </location>
</feature>
<feature type="compositionally biased region" description="Polar residues" evidence="3">
    <location>
        <begin position="25"/>
        <end position="47"/>
    </location>
</feature>
<feature type="domain" description="EF-hand" evidence="4">
    <location>
        <begin position="496"/>
        <end position="531"/>
    </location>
</feature>
<dbReference type="PANTHER" id="PTHR23050">
    <property type="entry name" value="CALCIUM BINDING PROTEIN"/>
    <property type="match status" value="1"/>
</dbReference>
<keyword evidence="1" id="KW-0677">Repeat</keyword>
<evidence type="ECO:0000313" key="6">
    <source>
        <dbReference type="Proteomes" id="UP001165160"/>
    </source>
</evidence>
<dbReference type="SMART" id="SM00054">
    <property type="entry name" value="EFh"/>
    <property type="match status" value="7"/>
</dbReference>
<keyword evidence="2" id="KW-0106">Calcium</keyword>
<feature type="compositionally biased region" description="Low complexity" evidence="3">
    <location>
        <begin position="814"/>
        <end position="838"/>
    </location>
</feature>
<dbReference type="Gene3D" id="1.10.238.10">
    <property type="entry name" value="EF-hand"/>
    <property type="match status" value="4"/>
</dbReference>
<dbReference type="InterPro" id="IPR002048">
    <property type="entry name" value="EF_hand_dom"/>
</dbReference>
<feature type="compositionally biased region" description="Basic and acidic residues" evidence="3">
    <location>
        <begin position="12"/>
        <end position="22"/>
    </location>
</feature>
<dbReference type="SUPFAM" id="SSF47473">
    <property type="entry name" value="EF-hand"/>
    <property type="match status" value="3"/>
</dbReference>
<protein>
    <recommendedName>
        <fullName evidence="4">EF-hand domain-containing protein</fullName>
    </recommendedName>
</protein>
<dbReference type="AlphaFoldDB" id="A0A9W7FDG4"/>
<organism evidence="5 6">
    <name type="scientific">Triparma verrucosa</name>
    <dbReference type="NCBI Taxonomy" id="1606542"/>
    <lineage>
        <taxon>Eukaryota</taxon>
        <taxon>Sar</taxon>
        <taxon>Stramenopiles</taxon>
        <taxon>Ochrophyta</taxon>
        <taxon>Bolidophyceae</taxon>
        <taxon>Parmales</taxon>
        <taxon>Triparmaceae</taxon>
        <taxon>Triparma</taxon>
    </lineage>
</organism>
<reference evidence="6" key="1">
    <citation type="journal article" date="2023" name="Commun. Biol.">
        <title>Genome analysis of Parmales, the sister group of diatoms, reveals the evolutionary specialization of diatoms from phago-mixotrophs to photoautotrophs.</title>
        <authorList>
            <person name="Ban H."/>
            <person name="Sato S."/>
            <person name="Yoshikawa S."/>
            <person name="Yamada K."/>
            <person name="Nakamura Y."/>
            <person name="Ichinomiya M."/>
            <person name="Sato N."/>
            <person name="Blanc-Mathieu R."/>
            <person name="Endo H."/>
            <person name="Kuwata A."/>
            <person name="Ogata H."/>
        </authorList>
    </citation>
    <scope>NUCLEOTIDE SEQUENCE [LARGE SCALE GENOMIC DNA]</scope>
    <source>
        <strain evidence="6">NIES 3699</strain>
    </source>
</reference>
<feature type="compositionally biased region" description="Acidic residues" evidence="3">
    <location>
        <begin position="909"/>
        <end position="936"/>
    </location>
</feature>
<feature type="compositionally biased region" description="Basic and acidic residues" evidence="3">
    <location>
        <begin position="855"/>
        <end position="864"/>
    </location>
</feature>
<dbReference type="PROSITE" id="PS00018">
    <property type="entry name" value="EF_HAND_1"/>
    <property type="match status" value="3"/>
</dbReference>
<dbReference type="InterPro" id="IPR018247">
    <property type="entry name" value="EF_Hand_1_Ca_BS"/>
</dbReference>
<feature type="region of interest" description="Disordered" evidence="3">
    <location>
        <begin position="1029"/>
        <end position="1067"/>
    </location>
</feature>
<gene>
    <name evidence="5" type="ORF">TrVE_jg89</name>
</gene>
<feature type="domain" description="EF-hand" evidence="4">
    <location>
        <begin position="340"/>
        <end position="375"/>
    </location>
</feature>
<dbReference type="Pfam" id="PF13833">
    <property type="entry name" value="EF-hand_8"/>
    <property type="match status" value="1"/>
</dbReference>
<evidence type="ECO:0000259" key="4">
    <source>
        <dbReference type="PROSITE" id="PS50222"/>
    </source>
</evidence>
<accession>A0A9W7FDG4</accession>
<comment type="caution">
    <text evidence="5">The sequence shown here is derived from an EMBL/GenBank/DDBJ whole genome shotgun (WGS) entry which is preliminary data.</text>
</comment>
<evidence type="ECO:0000256" key="2">
    <source>
        <dbReference type="ARBA" id="ARBA00022837"/>
    </source>
</evidence>
<dbReference type="InterPro" id="IPR050145">
    <property type="entry name" value="Centrin_CML-like"/>
</dbReference>
<feature type="region of interest" description="Disordered" evidence="3">
    <location>
        <begin position="1"/>
        <end position="99"/>
    </location>
</feature>
<evidence type="ECO:0000256" key="3">
    <source>
        <dbReference type="SAM" id="MobiDB-lite"/>
    </source>
</evidence>
<feature type="compositionally biased region" description="Polar residues" evidence="3">
    <location>
        <begin position="892"/>
        <end position="905"/>
    </location>
</feature>
<evidence type="ECO:0000313" key="5">
    <source>
        <dbReference type="EMBL" id="GMI10237.1"/>
    </source>
</evidence>
<proteinExistence type="predicted"/>
<sequence>MNPNPQLILDQHNNKKQGESKKQNLKSNTSDSDPESSGLTRDNSSLVSWEDLEGSSRNTSQLHSHTSLSSSRASRSGLSSPAIEPALSPINKSNNKLKFDSQTTTIETITEAAGRLQNFAEERSNTSGTNDPNATTSSPRVVQFSAQRRQIVINDGDAISPMSNPRSHSSSPPPFNLDLPSPGGGDKAIHFQENLPSRDVINTDGLANQAAERLKRLIMRAEAGGSRQEDCVSLESAFEHFDSSHRGLITPSDLQTGLKKLGESFSFSLDECRSLLGVLSNNKSQEGISLLGWYRALGRHSPPPSNNSSRRGSDLVNSPVVHAEDAANRLRDLVRQAELKNGKSVDSFFELFDSNNLGKITASDFLTGLQRLGGSFAELHPEDCEELLALFDVNQDGQVSLLDFYRFMGRNSPPLKPVDQDDADVSDIEDAAEVSGGKEGGTAALRSALEPIAEDDKRIKKIFSTLDVDRRRRVPALDLVLAINSSPPSTPEDPILSEINAQHLIKMFDVDNDGDVCLYEFYRFLGLELDSVESDEEKDEKVEVNEDVEEVANTEDVIEVDVDVEGDGDEEQGVRPPNSPSPTLGERFSEAMRLANETQNTNLAASLALCDLEGDGTVSTDDLRSTLRSYGEFFSQFSSSEIHAIVNMFDANGDGTVALSEWFAAAGQVFDEEKAAIDTIVRLLGQREQDVLDNSVKNFIDFESTSEMTLSVADFETMISALDKRHNVPLKLATKVGGMDMSVAEIFKLLGGEFDVAKLMPEQLSVSVSSADLSSLPPSPSKVRGSPKKGSPKNSPKGSPKGSQKGSKIKKGKSPSPSKTKAKQSKPASPTKAQKSPQKSPPKKKKAPSPAKSPPKAEEPKLKLEEEDEEEYGESDFDDDDDDEDNPPVAPSTTDEIFLNASNTSIHDDYEESDFEEEEEEDYGDDDDFDEYDPEDDKLKSALRTSMPKHERPQSAPGFRVKFNRNLVTSTRERPRTATAEVGQLFYTEHEIARFEDAAYMEEQRGLPPGSLEEDEAARLMQLQNMTVGGVGGGSGGGIEDNGGIETYEDFSDDSFDKGGFGSDDDF</sequence>
<feature type="compositionally biased region" description="Low complexity" evidence="3">
    <location>
        <begin position="792"/>
        <end position="806"/>
    </location>
</feature>
<feature type="domain" description="EF-hand" evidence="4">
    <location>
        <begin position="379"/>
        <end position="414"/>
    </location>
</feature>
<feature type="compositionally biased region" description="Polar residues" evidence="3">
    <location>
        <begin position="90"/>
        <end position="99"/>
    </location>
</feature>
<evidence type="ECO:0000256" key="1">
    <source>
        <dbReference type="ARBA" id="ARBA00022737"/>
    </source>
</evidence>
<keyword evidence="6" id="KW-1185">Reference proteome</keyword>
<feature type="compositionally biased region" description="Acidic residues" evidence="3">
    <location>
        <begin position="865"/>
        <end position="886"/>
    </location>
</feature>